<proteinExistence type="predicted"/>
<protein>
    <recommendedName>
        <fullName evidence="5">Lipoprotein</fullName>
    </recommendedName>
</protein>
<gene>
    <name evidence="3" type="ORF">Q7A36_23140</name>
</gene>
<evidence type="ECO:0000256" key="1">
    <source>
        <dbReference type="SAM" id="MobiDB-lite"/>
    </source>
</evidence>
<organism evidence="3 4">
    <name type="scientific">Paracraurococcus lichenis</name>
    <dbReference type="NCBI Taxonomy" id="3064888"/>
    <lineage>
        <taxon>Bacteria</taxon>
        <taxon>Pseudomonadati</taxon>
        <taxon>Pseudomonadota</taxon>
        <taxon>Alphaproteobacteria</taxon>
        <taxon>Acetobacterales</taxon>
        <taxon>Roseomonadaceae</taxon>
        <taxon>Paracraurococcus</taxon>
    </lineage>
</organism>
<accession>A0ABT9E508</accession>
<evidence type="ECO:0000313" key="4">
    <source>
        <dbReference type="Proteomes" id="UP001243009"/>
    </source>
</evidence>
<feature type="chain" id="PRO_5045998839" description="Lipoprotein" evidence="2">
    <location>
        <begin position="21"/>
        <end position="79"/>
    </location>
</feature>
<dbReference type="RefSeq" id="WP_305106121.1">
    <property type="nucleotide sequence ID" value="NZ_JAUTWS010000026.1"/>
</dbReference>
<dbReference type="EMBL" id="JAUTWS010000026">
    <property type="protein sequence ID" value="MDO9711265.1"/>
    <property type="molecule type" value="Genomic_DNA"/>
</dbReference>
<keyword evidence="2" id="KW-0732">Signal</keyword>
<feature type="compositionally biased region" description="Gly residues" evidence="1">
    <location>
        <begin position="36"/>
        <end position="51"/>
    </location>
</feature>
<reference evidence="3 4" key="1">
    <citation type="submission" date="2023-08" db="EMBL/GenBank/DDBJ databases">
        <title>The draft genome sequence of Paracraurococcus sp. LOR1-02.</title>
        <authorList>
            <person name="Kingkaew E."/>
            <person name="Tanasupawat S."/>
        </authorList>
    </citation>
    <scope>NUCLEOTIDE SEQUENCE [LARGE SCALE GENOMIC DNA]</scope>
    <source>
        <strain evidence="3 4">LOR1-02</strain>
    </source>
</reference>
<dbReference type="Proteomes" id="UP001243009">
    <property type="component" value="Unassembled WGS sequence"/>
</dbReference>
<evidence type="ECO:0000313" key="3">
    <source>
        <dbReference type="EMBL" id="MDO9711265.1"/>
    </source>
</evidence>
<comment type="caution">
    <text evidence="3">The sequence shown here is derived from an EMBL/GenBank/DDBJ whole genome shotgun (WGS) entry which is preliminary data.</text>
</comment>
<evidence type="ECO:0008006" key="5">
    <source>
        <dbReference type="Google" id="ProtNLM"/>
    </source>
</evidence>
<feature type="signal peptide" evidence="2">
    <location>
        <begin position="1"/>
        <end position="20"/>
    </location>
</feature>
<evidence type="ECO:0000256" key="2">
    <source>
        <dbReference type="SAM" id="SignalP"/>
    </source>
</evidence>
<feature type="region of interest" description="Disordered" evidence="1">
    <location>
        <begin position="22"/>
        <end position="79"/>
    </location>
</feature>
<name>A0ABT9E508_9PROT</name>
<keyword evidence="4" id="KW-1185">Reference proteome</keyword>
<sequence>MRIGHLMLGLAAGLALGACADMRTGSDPGGRAPAVSGGGTGAGAGAYGPGAGRNAYTSTSQPLRVPSLGMNPSGGAGGP</sequence>
<dbReference type="PROSITE" id="PS51257">
    <property type="entry name" value="PROKAR_LIPOPROTEIN"/>
    <property type="match status" value="1"/>
</dbReference>